<dbReference type="Proteomes" id="UP001165460">
    <property type="component" value="Unassembled WGS sequence"/>
</dbReference>
<evidence type="ECO:0000313" key="2">
    <source>
        <dbReference type="Proteomes" id="UP001165460"/>
    </source>
</evidence>
<organism evidence="1 2">
    <name type="scientific">Pedobacter montanisoli</name>
    <dbReference type="NCBI Taxonomy" id="2923277"/>
    <lineage>
        <taxon>Bacteria</taxon>
        <taxon>Pseudomonadati</taxon>
        <taxon>Bacteroidota</taxon>
        <taxon>Sphingobacteriia</taxon>
        <taxon>Sphingobacteriales</taxon>
        <taxon>Sphingobacteriaceae</taxon>
        <taxon>Pedobacter</taxon>
    </lineage>
</organism>
<keyword evidence="2" id="KW-1185">Reference proteome</keyword>
<gene>
    <name evidence="1" type="ORF">MMF97_12170</name>
</gene>
<comment type="caution">
    <text evidence="1">The sequence shown here is derived from an EMBL/GenBank/DDBJ whole genome shotgun (WGS) entry which is preliminary data.</text>
</comment>
<proteinExistence type="predicted"/>
<protein>
    <submittedName>
        <fullName evidence="1">Uncharacterized protein</fullName>
    </submittedName>
</protein>
<reference evidence="1" key="1">
    <citation type="submission" date="2022-03" db="EMBL/GenBank/DDBJ databases">
        <authorList>
            <person name="Woo C.Y."/>
        </authorList>
    </citation>
    <scope>NUCLEOTIDE SEQUENCE</scope>
    <source>
        <strain evidence="1">CYS-01</strain>
    </source>
</reference>
<accession>A0ABS9ZYR8</accession>
<evidence type="ECO:0000313" key="1">
    <source>
        <dbReference type="EMBL" id="MCJ0743471.1"/>
    </source>
</evidence>
<dbReference type="EMBL" id="JALGBH010000002">
    <property type="protein sequence ID" value="MCJ0743471.1"/>
    <property type="molecule type" value="Genomic_DNA"/>
</dbReference>
<dbReference type="RefSeq" id="WP_243362661.1">
    <property type="nucleotide sequence ID" value="NZ_JALGBH010000002.1"/>
</dbReference>
<sequence>MIYGNRKVTKAVDKAQQTAQIVAQVKQLLEKKIIKIEGNVVYLYPQILKTKESALNWMKCVYTYCVLKKHIRDKETLLFENIENKEPIGKMALSPKLLIEINP</sequence>
<name>A0ABS9ZYR8_9SPHI</name>